<dbReference type="FunFam" id="3.40.50.1820:FF:000107">
    <property type="entry name" value="Palmitoyl-protein thioesterase 1"/>
    <property type="match status" value="1"/>
</dbReference>
<keyword evidence="4 10" id="KW-0732">Signal</keyword>
<dbReference type="SUPFAM" id="SSF53474">
    <property type="entry name" value="alpha/beta-Hydrolases"/>
    <property type="match status" value="1"/>
</dbReference>
<name>A0A922IA86_DERFA</name>
<evidence type="ECO:0000256" key="8">
    <source>
        <dbReference type="ARBA" id="ARBA00031934"/>
    </source>
</evidence>
<organism evidence="11 12">
    <name type="scientific">Dermatophagoides farinae</name>
    <name type="common">American house dust mite</name>
    <dbReference type="NCBI Taxonomy" id="6954"/>
    <lineage>
        <taxon>Eukaryota</taxon>
        <taxon>Metazoa</taxon>
        <taxon>Ecdysozoa</taxon>
        <taxon>Arthropoda</taxon>
        <taxon>Chelicerata</taxon>
        <taxon>Arachnida</taxon>
        <taxon>Acari</taxon>
        <taxon>Acariformes</taxon>
        <taxon>Sarcoptiformes</taxon>
        <taxon>Astigmata</taxon>
        <taxon>Psoroptidia</taxon>
        <taxon>Analgoidea</taxon>
        <taxon>Pyroglyphidae</taxon>
        <taxon>Dermatophagoidinae</taxon>
        <taxon>Dermatophagoides</taxon>
    </lineage>
</organism>
<evidence type="ECO:0000256" key="1">
    <source>
        <dbReference type="ARBA" id="ARBA00010758"/>
    </source>
</evidence>
<accession>A0A922IA86</accession>
<feature type="chain" id="PRO_5037702240" description="Palmitoyl-protein thioesterase 1" evidence="10">
    <location>
        <begin position="20"/>
        <end position="297"/>
    </location>
</feature>
<dbReference type="InterPro" id="IPR029058">
    <property type="entry name" value="AB_hydrolase_fold"/>
</dbReference>
<dbReference type="PANTHER" id="PTHR11247">
    <property type="entry name" value="PALMITOYL-PROTEIN THIOESTERASE/DOLICHYLDIPHOSPHATASE 1"/>
    <property type="match status" value="1"/>
</dbReference>
<feature type="signal peptide" evidence="10">
    <location>
        <begin position="1"/>
        <end position="19"/>
    </location>
</feature>
<dbReference type="Pfam" id="PF02089">
    <property type="entry name" value="Palm_thioest"/>
    <property type="match status" value="1"/>
</dbReference>
<evidence type="ECO:0000256" key="10">
    <source>
        <dbReference type="SAM" id="SignalP"/>
    </source>
</evidence>
<dbReference type="AlphaFoldDB" id="A0A922IA86"/>
<dbReference type="Gene3D" id="3.40.50.1820">
    <property type="entry name" value="alpha/beta hydrolase"/>
    <property type="match status" value="1"/>
</dbReference>
<dbReference type="EC" id="3.1.2.22" evidence="2"/>
<evidence type="ECO:0000256" key="2">
    <source>
        <dbReference type="ARBA" id="ARBA00012423"/>
    </source>
</evidence>
<reference evidence="11" key="1">
    <citation type="submission" date="2013-05" db="EMBL/GenBank/DDBJ databases">
        <authorList>
            <person name="Yim A.K.Y."/>
            <person name="Chan T.F."/>
            <person name="Ji K.M."/>
            <person name="Liu X.Y."/>
            <person name="Zhou J.W."/>
            <person name="Li R.Q."/>
            <person name="Yang K.Y."/>
            <person name="Li J."/>
            <person name="Li M."/>
            <person name="Law P.T.W."/>
            <person name="Wu Y.L."/>
            <person name="Cai Z.L."/>
            <person name="Qin H."/>
            <person name="Bao Y."/>
            <person name="Leung R.K.K."/>
            <person name="Ng P.K.S."/>
            <person name="Zou J."/>
            <person name="Zhong X.J."/>
            <person name="Ran P.X."/>
            <person name="Zhong N.S."/>
            <person name="Liu Z.G."/>
            <person name="Tsui S.K.W."/>
        </authorList>
    </citation>
    <scope>NUCLEOTIDE SEQUENCE</scope>
    <source>
        <strain evidence="11">Derf</strain>
        <tissue evidence="11">Whole organism</tissue>
    </source>
</reference>
<dbReference type="PRINTS" id="PR00414">
    <property type="entry name" value="PPTHIESTRASE"/>
</dbReference>
<dbReference type="InterPro" id="IPR002472">
    <property type="entry name" value="Palm_thioest"/>
</dbReference>
<evidence type="ECO:0000256" key="4">
    <source>
        <dbReference type="ARBA" id="ARBA00022729"/>
    </source>
</evidence>
<dbReference type="EMBL" id="ASGP02000001">
    <property type="protein sequence ID" value="KAH9526380.1"/>
    <property type="molecule type" value="Genomic_DNA"/>
</dbReference>
<comment type="similarity">
    <text evidence="1">Belongs to the palmitoyl-protein thioesterase family.</text>
</comment>
<keyword evidence="12" id="KW-1185">Reference proteome</keyword>
<comment type="catalytic activity">
    <reaction evidence="9">
        <text>S-hexadecanoyl-L-cysteinyl-[protein] + H2O = L-cysteinyl-[protein] + hexadecanoate + H(+)</text>
        <dbReference type="Rhea" id="RHEA:19233"/>
        <dbReference type="Rhea" id="RHEA-COMP:10131"/>
        <dbReference type="Rhea" id="RHEA-COMP:11032"/>
        <dbReference type="ChEBI" id="CHEBI:7896"/>
        <dbReference type="ChEBI" id="CHEBI:15377"/>
        <dbReference type="ChEBI" id="CHEBI:15378"/>
        <dbReference type="ChEBI" id="CHEBI:29950"/>
        <dbReference type="ChEBI" id="CHEBI:74151"/>
        <dbReference type="EC" id="3.1.2.22"/>
    </reaction>
    <physiologicalReaction direction="left-to-right" evidence="9">
        <dbReference type="Rhea" id="RHEA:19234"/>
    </physiologicalReaction>
</comment>
<dbReference type="Proteomes" id="UP000790347">
    <property type="component" value="Unassembled WGS sequence"/>
</dbReference>
<keyword evidence="6" id="KW-1015">Disulfide bond</keyword>
<keyword evidence="7" id="KW-0325">Glycoprotein</keyword>
<protein>
    <recommendedName>
        <fullName evidence="3">Palmitoyl-protein thioesterase 1</fullName>
        <ecNumber evidence="2">3.1.2.22</ecNumber>
    </recommendedName>
    <alternativeName>
        <fullName evidence="8">Palmitoyl-protein hydrolase 1</fullName>
    </alternativeName>
</protein>
<gene>
    <name evidence="11" type="primary">PPT1</name>
    <name evidence="11" type="ORF">DERF_000478</name>
</gene>
<proteinExistence type="inferred from homology"/>
<evidence type="ECO:0000256" key="3">
    <source>
        <dbReference type="ARBA" id="ARBA00014212"/>
    </source>
</evidence>
<dbReference type="GO" id="GO:0008474">
    <property type="term" value="F:palmitoyl-(protein) hydrolase activity"/>
    <property type="evidence" value="ECO:0007669"/>
    <property type="project" value="UniProtKB-EC"/>
</dbReference>
<dbReference type="GO" id="GO:0005764">
    <property type="term" value="C:lysosome"/>
    <property type="evidence" value="ECO:0007669"/>
    <property type="project" value="TreeGrafter"/>
</dbReference>
<evidence type="ECO:0000256" key="9">
    <source>
        <dbReference type="ARBA" id="ARBA00047409"/>
    </source>
</evidence>
<evidence type="ECO:0000256" key="6">
    <source>
        <dbReference type="ARBA" id="ARBA00023157"/>
    </source>
</evidence>
<comment type="caution">
    <text evidence="11">The sequence shown here is derived from an EMBL/GenBank/DDBJ whole genome shotgun (WGS) entry which is preliminary data.</text>
</comment>
<evidence type="ECO:0000313" key="12">
    <source>
        <dbReference type="Proteomes" id="UP000790347"/>
    </source>
</evidence>
<evidence type="ECO:0000313" key="11">
    <source>
        <dbReference type="EMBL" id="KAH9526380.1"/>
    </source>
</evidence>
<evidence type="ECO:0000256" key="7">
    <source>
        <dbReference type="ARBA" id="ARBA00023180"/>
    </source>
</evidence>
<dbReference type="PANTHER" id="PTHR11247:SF8">
    <property type="entry name" value="PALMITOYL-PROTEIN THIOESTERASE 1"/>
    <property type="match status" value="1"/>
</dbReference>
<sequence>MKIFVSCFFIIISIIKTSASYTPVVMYHGMGDTAYGSINSVKTFLESKFPGIYVTSIQMGNNVEEDFLSSYLMNLNEQVEKACTMIKADVRLKNGYHSIGFSQGGQILRAIAQRCPEPPMKNLISLGGQHQGVYGFPKCMGTVKICNYIREMLNFGAYVKYVQDNLVQAEYWHDPLQENLYRDRSIFLADINNVKQPRNESYKINLTRLQNLVLVQFLNDTIVQPKESSWFQFYEPGQATVVYKLRNSTLYQEDWIGLKKLDETKRLKLLGTIGDHLQFHVHGKWFYNEIVEPYLSK</sequence>
<reference evidence="11" key="2">
    <citation type="journal article" date="2022" name="Res Sq">
        <title>Comparative Genomics Reveals Insights into the Divergent Evolution of Astigmatic Mites and Household Pest Adaptations.</title>
        <authorList>
            <person name="Xiong Q."/>
            <person name="Wan A.T.-Y."/>
            <person name="Liu X.-Y."/>
            <person name="Fung C.S.-H."/>
            <person name="Xiao X."/>
            <person name="Malainual N."/>
            <person name="Hou J."/>
            <person name="Wang L."/>
            <person name="Wang M."/>
            <person name="Yang K."/>
            <person name="Cui Y."/>
            <person name="Leung E."/>
            <person name="Nong W."/>
            <person name="Shin S.-K."/>
            <person name="Au S."/>
            <person name="Jeong K.Y."/>
            <person name="Chew F.T."/>
            <person name="Hui J."/>
            <person name="Leung T.F."/>
            <person name="Tungtrongchitr A."/>
            <person name="Zhong N."/>
            <person name="Liu Z."/>
            <person name="Tsui S."/>
        </authorList>
    </citation>
    <scope>NUCLEOTIDE SEQUENCE</scope>
    <source>
        <strain evidence="11">Derf</strain>
        <tissue evidence="11">Whole organism</tissue>
    </source>
</reference>
<evidence type="ECO:0000256" key="5">
    <source>
        <dbReference type="ARBA" id="ARBA00022801"/>
    </source>
</evidence>
<keyword evidence="5" id="KW-0378">Hydrolase</keyword>
<dbReference type="GO" id="GO:0006898">
    <property type="term" value="P:receptor-mediated endocytosis"/>
    <property type="evidence" value="ECO:0007669"/>
    <property type="project" value="TreeGrafter"/>
</dbReference>